<evidence type="ECO:0000313" key="2">
    <source>
        <dbReference type="Proteomes" id="UP000313231"/>
    </source>
</evidence>
<dbReference type="RefSeq" id="WP_139623938.1">
    <property type="nucleotide sequence ID" value="NZ_VDMP01000026.1"/>
</dbReference>
<dbReference type="AlphaFoldDB" id="A0A5C4VNH8"/>
<gene>
    <name evidence="1" type="ORF">FHP29_16320</name>
</gene>
<evidence type="ECO:0000313" key="1">
    <source>
        <dbReference type="EMBL" id="TNM37397.1"/>
    </source>
</evidence>
<organism evidence="1 2">
    <name type="scientific">Nocardioides albidus</name>
    <dbReference type="NCBI Taxonomy" id="1517589"/>
    <lineage>
        <taxon>Bacteria</taxon>
        <taxon>Bacillati</taxon>
        <taxon>Actinomycetota</taxon>
        <taxon>Actinomycetes</taxon>
        <taxon>Propionibacteriales</taxon>
        <taxon>Nocardioidaceae</taxon>
        <taxon>Nocardioides</taxon>
    </lineage>
</organism>
<proteinExistence type="predicted"/>
<accession>A0A5C4VNH8</accession>
<keyword evidence="2" id="KW-1185">Reference proteome</keyword>
<sequence>MTQDAQHDVVPIAMFGRTAHDADVTDYDRATLALQRALLPANQAAAALCREFVADREPSEDQIADYRRRSAALKYAEAVWQAEADALIAAGTAELNRWRCV</sequence>
<name>A0A5C4VNH8_9ACTN</name>
<comment type="caution">
    <text evidence="1">The sequence shown here is derived from an EMBL/GenBank/DDBJ whole genome shotgun (WGS) entry which is preliminary data.</text>
</comment>
<protein>
    <submittedName>
        <fullName evidence="1">Uncharacterized protein</fullName>
    </submittedName>
</protein>
<dbReference type="Proteomes" id="UP000313231">
    <property type="component" value="Unassembled WGS sequence"/>
</dbReference>
<reference evidence="1 2" key="1">
    <citation type="journal article" date="2016" name="Int. J. Syst. Evol. Microbiol.">
        <title>Nocardioides albidus sp. nov., an actinobacterium isolated from garden soil.</title>
        <authorList>
            <person name="Singh H."/>
            <person name="Du J."/>
            <person name="Trinh H."/>
            <person name="Won K."/>
            <person name="Yang J.E."/>
            <person name="Yin C."/>
            <person name="Kook M."/>
            <person name="Yi T.H."/>
        </authorList>
    </citation>
    <scope>NUCLEOTIDE SEQUENCE [LARGE SCALE GENOMIC DNA]</scope>
    <source>
        <strain evidence="1 2">CCTCC AB 2015297</strain>
    </source>
</reference>
<dbReference type="EMBL" id="VDMP01000026">
    <property type="protein sequence ID" value="TNM37397.1"/>
    <property type="molecule type" value="Genomic_DNA"/>
</dbReference>